<feature type="transmembrane region" description="Helical" evidence="1">
    <location>
        <begin position="89"/>
        <end position="108"/>
    </location>
</feature>
<dbReference type="PANTHER" id="PTHR23520:SF5">
    <property type="entry name" value="TRANSPORTER, PUTATIVE (AFU_ORTHOLOGUE AFUA_3G04000)-RELATED"/>
    <property type="match status" value="1"/>
</dbReference>
<evidence type="ECO:0000313" key="3">
    <source>
        <dbReference type="EMBL" id="CAB49134.1"/>
    </source>
</evidence>
<organism evidence="3 5">
    <name type="scientific">Pyrococcus abyssi (strain GE5 / Orsay)</name>
    <dbReference type="NCBI Taxonomy" id="272844"/>
    <lineage>
        <taxon>Archaea</taxon>
        <taxon>Methanobacteriati</taxon>
        <taxon>Methanobacteriota</taxon>
        <taxon>Thermococci</taxon>
        <taxon>Thermococcales</taxon>
        <taxon>Thermococcaceae</taxon>
        <taxon>Pyrococcus</taxon>
    </lineage>
</organism>
<feature type="transmembrane region" description="Helical" evidence="1">
    <location>
        <begin position="164"/>
        <end position="187"/>
    </location>
</feature>
<evidence type="ECO:0000313" key="4">
    <source>
        <dbReference type="EMBL" id="CCE69586.1"/>
    </source>
</evidence>
<dbReference type="EMBL" id="AJ248283">
    <property type="protein sequence ID" value="CAB49134.1"/>
    <property type="molecule type" value="Genomic_DNA"/>
</dbReference>
<dbReference type="InterPro" id="IPR020846">
    <property type="entry name" value="MFS_dom"/>
</dbReference>
<evidence type="ECO:0000313" key="6">
    <source>
        <dbReference type="Proteomes" id="UP000009139"/>
    </source>
</evidence>
<dbReference type="eggNOG" id="arCOG00132">
    <property type="taxonomic scope" value="Archaea"/>
</dbReference>
<accession>Q9V264</accession>
<dbReference type="AlphaFoldDB" id="Q9V264"/>
<proteinExistence type="predicted"/>
<gene>
    <name evidence="3" type="ordered locus">PAB2211</name>
</gene>
<dbReference type="Proteomes" id="UP000009139">
    <property type="component" value="Chromosome"/>
</dbReference>
<evidence type="ECO:0000256" key="1">
    <source>
        <dbReference type="SAM" id="Phobius"/>
    </source>
</evidence>
<feature type="transmembrane region" description="Helical" evidence="1">
    <location>
        <begin position="7"/>
        <end position="30"/>
    </location>
</feature>
<dbReference type="SUPFAM" id="SSF103473">
    <property type="entry name" value="MFS general substrate transporter"/>
    <property type="match status" value="1"/>
</dbReference>
<feature type="transmembrane region" description="Helical" evidence="1">
    <location>
        <begin position="282"/>
        <end position="303"/>
    </location>
</feature>
<dbReference type="OrthoDB" id="56622at2157"/>
<feature type="transmembrane region" description="Helical" evidence="1">
    <location>
        <begin position="129"/>
        <end position="152"/>
    </location>
</feature>
<dbReference type="InterPro" id="IPR036259">
    <property type="entry name" value="MFS_trans_sf"/>
</dbReference>
<dbReference type="PANTHER" id="PTHR23520">
    <property type="entry name" value="TRANSPORTER, PUTATIVE (AFU_ORTHOLOGUE AFUA_3G04000)-RELATED"/>
    <property type="match status" value="1"/>
</dbReference>
<sequence>MERDAKVLVIANAVGQLFLQFSWFVMPFYLKVLGYGMDKMGVLFSVQTFIGGLSFLLAGQISLRIGYKRTLILAALLGLLGRILQVIGYNFYILILGFFLVGINMGLRDPNYSALLSEKVKSEEERHRIFSYSFGLGTLMNAIGVLVAGYAPGYLISLGYRKEIAYRLVIALALLQFLVVIPALMLVKDVPVKESRIKWRKDLIVRILKFSLPSAIIGLGAGITIPYMSIYFNLRFGRDIKEISWVFFGQQLVMGLGSFILPELVRKIGAVKVITYFQWSAALLFLIFPSIPTFILASIVYVIRSILMNIVWPVNDSFMMGFFSTEEKATAAGIRRAFSTFMRGAGNYIGGLLFAVSLSYPFYATAILYIFATAMFYAFFIKHN</sequence>
<feature type="transmembrane region" description="Helical" evidence="1">
    <location>
        <begin position="360"/>
        <end position="380"/>
    </location>
</feature>
<dbReference type="Pfam" id="PF07690">
    <property type="entry name" value="MFS_1"/>
    <property type="match status" value="2"/>
</dbReference>
<evidence type="ECO:0000313" key="5">
    <source>
        <dbReference type="Proteomes" id="UP000000810"/>
    </source>
</evidence>
<evidence type="ECO:0000259" key="2">
    <source>
        <dbReference type="PROSITE" id="PS50850"/>
    </source>
</evidence>
<feature type="transmembrane region" description="Helical" evidence="1">
    <location>
        <begin position="207"/>
        <end position="231"/>
    </location>
</feature>
<protein>
    <submittedName>
        <fullName evidence="4">Multidrug resistance protein</fullName>
    </submittedName>
    <submittedName>
        <fullName evidence="3">Permease, major facilitator superfamily</fullName>
    </submittedName>
</protein>
<dbReference type="RefSeq" id="WP_010867334.1">
    <property type="nucleotide sequence ID" value="NC_000868.1"/>
</dbReference>
<dbReference type="InterPro" id="IPR011701">
    <property type="entry name" value="MFS"/>
</dbReference>
<feature type="domain" description="Major facilitator superfamily (MFS) profile" evidence="2">
    <location>
        <begin position="1"/>
        <end position="384"/>
    </location>
</feature>
<reference evidence="3" key="3">
    <citation type="journal article" date="2001" name="Genome Res.">
        <title>Genome evolution at the genus level: comparison of three complete genomes of hyperthermophilic archaea.</title>
        <authorList>
            <person name="Lecompte O."/>
            <person name="Ripp R."/>
            <person name="Puzos-Barbe V."/>
            <person name="Duprat S."/>
            <person name="Heilig R."/>
            <person name="Dietrich J."/>
            <person name="Thierry J.C."/>
            <person name="Poch O."/>
        </authorList>
    </citation>
    <scope>NUCLEOTIDE SEQUENCE</scope>
    <source>
        <strain evidence="3">Orsay</strain>
    </source>
</reference>
<dbReference type="PATRIC" id="fig|272844.11.peg.226"/>
<dbReference type="STRING" id="272844.PAB2211"/>
<reference evidence="3 5" key="4">
    <citation type="journal article" date="2003" name="Mol. Microbiol.">
        <title>An integrated analysis of the genome of the hyperthermophilic archaeon Pyrococcus abyssi.</title>
        <authorList>
            <person name="Cohen G."/>
            <person name="Barbe V."/>
            <person name="Flament D."/>
            <person name="Galperin M."/>
            <person name="Heilig R."/>
            <person name="Ripp R."/>
            <person name="Lecompte O."/>
            <person name="Prieur D."/>
            <person name="Poch O."/>
            <person name="Quellerou J."/>
            <person name="Thierry J.C."/>
            <person name="Van der Oost J."/>
            <person name="Weissenbach J."/>
            <person name="Zivanovic Y."/>
            <person name="Forterre P."/>
        </authorList>
    </citation>
    <scope>NUCLEOTIDE SEQUENCE [LARGE SCALE GENOMIC DNA]</scope>
    <source>
        <strain evidence="5">GE5 / Orsay</strain>
        <strain evidence="3">Orsay</strain>
    </source>
</reference>
<reference evidence="3" key="2">
    <citation type="journal article" date="2000" name="J. Mol. Biol.">
        <title>Archaeal homologs of eukaryotic methylation guide small nucleolar RNAs: lessons from the Pyrococcus genomes.</title>
        <authorList>
            <person name="Gaspin C."/>
            <person name="Cavaille J."/>
            <person name="Erauso G."/>
        </authorList>
    </citation>
    <scope>NUCLEOTIDE SEQUENCE</scope>
    <source>
        <strain evidence="3">Orsay</strain>
    </source>
</reference>
<dbReference type="HOGENOM" id="CLU_025894_0_2_2"/>
<feature type="transmembrane region" description="Helical" evidence="1">
    <location>
        <begin position="42"/>
        <end position="59"/>
    </location>
</feature>
<dbReference type="PROSITE" id="PS50850">
    <property type="entry name" value="MFS"/>
    <property type="match status" value="1"/>
</dbReference>
<dbReference type="KEGG" id="pab:PAB2211"/>
<reference evidence="3" key="1">
    <citation type="submission" date="1999-07" db="EMBL/GenBank/DDBJ databases">
        <authorList>
            <person name="Genoscope"/>
        </authorList>
    </citation>
    <scope>NUCLEOTIDE SEQUENCE</scope>
    <source>
        <strain evidence="3">Orsay</strain>
    </source>
</reference>
<dbReference type="EMBL" id="HE613800">
    <property type="protein sequence ID" value="CCE69586.1"/>
    <property type="molecule type" value="Genomic_DNA"/>
</dbReference>
<name>Q9V264_PYRAB</name>
<keyword evidence="1" id="KW-0812">Transmembrane</keyword>
<dbReference type="Gene3D" id="1.20.1250.20">
    <property type="entry name" value="MFS general substrate transporter like domains"/>
    <property type="match status" value="2"/>
</dbReference>
<feature type="transmembrane region" description="Helical" evidence="1">
    <location>
        <begin position="243"/>
        <end position="261"/>
    </location>
</feature>
<dbReference type="GO" id="GO:0022857">
    <property type="term" value="F:transmembrane transporter activity"/>
    <property type="evidence" value="ECO:0007669"/>
    <property type="project" value="InterPro"/>
</dbReference>
<dbReference type="Proteomes" id="UP000000810">
    <property type="component" value="Chromosome"/>
</dbReference>
<dbReference type="PIR" id="G75210">
    <property type="entry name" value="G75210"/>
</dbReference>
<keyword evidence="5" id="KW-1185">Reference proteome</keyword>
<keyword evidence="1" id="KW-0472">Membrane</keyword>
<reference evidence="4 6" key="5">
    <citation type="journal article" date="2012" name="Curr. Microbiol.">
        <title>Re-annotation of two hyperthermophilic archaea Pyrococcus abyssi GE5 and Pyrococcus furiosus DSM 3638.</title>
        <authorList>
            <person name="Gao J."/>
            <person name="Wang J."/>
        </authorList>
    </citation>
    <scope>GENOME REANNOTATION</scope>
    <source>
        <strain evidence="4">GE5</strain>
        <strain evidence="6">GE5 / Orsay</strain>
    </source>
</reference>
<keyword evidence="1" id="KW-1133">Transmembrane helix</keyword>